<dbReference type="PROSITE" id="PS51257">
    <property type="entry name" value="PROKAR_LIPOPROTEIN"/>
    <property type="match status" value="1"/>
</dbReference>
<evidence type="ECO:0000256" key="1">
    <source>
        <dbReference type="SAM" id="SignalP"/>
    </source>
</evidence>
<accession>A0A3S9MVU4</accession>
<dbReference type="EMBL" id="CP034549">
    <property type="protein sequence ID" value="AZQ43233.1"/>
    <property type="molecule type" value="Genomic_DNA"/>
</dbReference>
<dbReference type="RefSeq" id="WP_126445440.1">
    <property type="nucleotide sequence ID" value="NZ_CP034549.1"/>
</dbReference>
<protein>
    <submittedName>
        <fullName evidence="2">DUF4292 domain-containing protein</fullName>
    </submittedName>
</protein>
<feature type="signal peptide" evidence="1">
    <location>
        <begin position="1"/>
        <end position="24"/>
    </location>
</feature>
<dbReference type="Gene3D" id="2.50.20.10">
    <property type="entry name" value="Lipoprotein localisation LolA/LolB/LppX"/>
    <property type="match status" value="1"/>
</dbReference>
<gene>
    <name evidence="2" type="ORF">EJ995_02900</name>
</gene>
<dbReference type="InterPro" id="IPR025634">
    <property type="entry name" value="DUF4292"/>
</dbReference>
<name>A0A3S9MVU4_9FLAO</name>
<reference evidence="2 3" key="1">
    <citation type="submission" date="2018-12" db="EMBL/GenBank/DDBJ databases">
        <title>Complete genome of Nonlabens sp. MJ115.</title>
        <authorList>
            <person name="Choi H.S."/>
            <person name="Jung J."/>
        </authorList>
    </citation>
    <scope>NUCLEOTIDE SEQUENCE [LARGE SCALE GENOMIC DNA]</scope>
    <source>
        <strain evidence="2 3">MJ115</strain>
    </source>
</reference>
<evidence type="ECO:0000313" key="3">
    <source>
        <dbReference type="Proteomes" id="UP000279600"/>
    </source>
</evidence>
<proteinExistence type="predicted"/>
<dbReference type="Pfam" id="PF14125">
    <property type="entry name" value="DUF4292"/>
    <property type="match status" value="1"/>
</dbReference>
<dbReference type="AlphaFoldDB" id="A0A3S9MVU4"/>
<dbReference type="OrthoDB" id="849114at2"/>
<dbReference type="KEGG" id="noj:EJ995_02900"/>
<evidence type="ECO:0000313" key="2">
    <source>
        <dbReference type="EMBL" id="AZQ43233.1"/>
    </source>
</evidence>
<feature type="chain" id="PRO_5019556427" evidence="1">
    <location>
        <begin position="25"/>
        <end position="252"/>
    </location>
</feature>
<keyword evidence="3" id="KW-1185">Reference proteome</keyword>
<sequence>MRLKSITYIAIALIITACGTSRLASEDASTTAAKTKIINSHNNAAINFTTMQSRLRVRFQNPDQNRSVSVDLRMKQGEHIWMSARILGITLAKVSITPDRVQFYEKLNNRSFDGDFSIISEFLGEELNYQQLENLLLGQAFEPLNNLQYSVIDNEYQFKSKQGTIEKLFMLRPADFKTSRQSVVKSDENSSLDARYPQYQMVDNKIIPLELNINANQKGKLTRVELEFNNVEFGQDLSFPFSMPSNTRPYNF</sequence>
<dbReference type="Proteomes" id="UP000279600">
    <property type="component" value="Chromosome"/>
</dbReference>
<organism evidence="2 3">
    <name type="scientific">Nonlabens ponticola</name>
    <dbReference type="NCBI Taxonomy" id="2496866"/>
    <lineage>
        <taxon>Bacteria</taxon>
        <taxon>Pseudomonadati</taxon>
        <taxon>Bacteroidota</taxon>
        <taxon>Flavobacteriia</taxon>
        <taxon>Flavobacteriales</taxon>
        <taxon>Flavobacteriaceae</taxon>
        <taxon>Nonlabens</taxon>
    </lineage>
</organism>
<keyword evidence="1" id="KW-0732">Signal</keyword>